<dbReference type="Gramene" id="TraesNOR5A03G02696070.1">
    <property type="protein sequence ID" value="TraesNOR5A03G02696070.1.CDS1"/>
    <property type="gene ID" value="TraesNOR5A03G02696070"/>
</dbReference>
<evidence type="ECO:0000313" key="1">
    <source>
        <dbReference type="EnsemblPlants" id="TraesCS5A02G223900.1.cds1"/>
    </source>
</evidence>
<dbReference type="Gramene" id="TraesCS5A03G0573500.1">
    <property type="protein sequence ID" value="TraesCS5A03G0573500.1.CDS1"/>
    <property type="gene ID" value="TraesCS5A03G0573500"/>
</dbReference>
<dbReference type="Gramene" id="TraesMAC5A03G02672040.1">
    <property type="protein sequence ID" value="TraesMAC5A03G02672040.1.CDS1"/>
    <property type="gene ID" value="TraesMAC5A03G02672040"/>
</dbReference>
<dbReference type="Gramene" id="TraesJUL5A03G02693960.1">
    <property type="protein sequence ID" value="TraesJUL5A03G02693960.1.CDS1"/>
    <property type="gene ID" value="TraesJUL5A03G02693960"/>
</dbReference>
<dbReference type="Gramene" id="TraesRN5A0100586500.1">
    <property type="protein sequence ID" value="TraesRN5A0100586500.1"/>
    <property type="gene ID" value="TraesRN5A0100586500"/>
</dbReference>
<accession>A0A3B6KJ01</accession>
<sequence>MPLAAPQLVEYPPRPRLQQEASELVLEAVPANNLIFEAVSANNLILEAASASPELDVPVLALSSCA</sequence>
<reference evidence="1" key="1">
    <citation type="submission" date="2018-08" db="EMBL/GenBank/DDBJ databases">
        <authorList>
            <person name="Rossello M."/>
        </authorList>
    </citation>
    <scope>NUCLEOTIDE SEQUENCE [LARGE SCALE GENOMIC DNA]</scope>
    <source>
        <strain evidence="1">cv. Chinese Spring</strain>
    </source>
</reference>
<protein>
    <submittedName>
        <fullName evidence="1">Uncharacterized protein</fullName>
    </submittedName>
</protein>
<organism evidence="1">
    <name type="scientific">Triticum aestivum</name>
    <name type="common">Wheat</name>
    <dbReference type="NCBI Taxonomy" id="4565"/>
    <lineage>
        <taxon>Eukaryota</taxon>
        <taxon>Viridiplantae</taxon>
        <taxon>Streptophyta</taxon>
        <taxon>Embryophyta</taxon>
        <taxon>Tracheophyta</taxon>
        <taxon>Spermatophyta</taxon>
        <taxon>Magnoliopsida</taxon>
        <taxon>Liliopsida</taxon>
        <taxon>Poales</taxon>
        <taxon>Poaceae</taxon>
        <taxon>BOP clade</taxon>
        <taxon>Pooideae</taxon>
        <taxon>Triticodae</taxon>
        <taxon>Triticeae</taxon>
        <taxon>Triticinae</taxon>
        <taxon>Triticum</taxon>
    </lineage>
</organism>
<dbReference type="Proteomes" id="UP000019116">
    <property type="component" value="Chromosome 5A"/>
</dbReference>
<dbReference type="Gramene" id="TraesLDM5A03G02676570.1">
    <property type="protein sequence ID" value="TraesLDM5A03G02676570.1.CDS1"/>
    <property type="gene ID" value="TraesLDM5A03G02676570"/>
</dbReference>
<dbReference type="Gramene" id="TraesCS5A02G223900.1">
    <property type="protein sequence ID" value="TraesCS5A02G223900.1.cds1"/>
    <property type="gene ID" value="TraesCS5A02G223900"/>
</dbReference>
<keyword evidence="2" id="KW-1185">Reference proteome</keyword>
<dbReference type="Gramene" id="TraesJAG5A03G02674890.1">
    <property type="protein sequence ID" value="TraesJAG5A03G02674890.1.CDS1"/>
    <property type="gene ID" value="TraesJAG5A03G02674890"/>
</dbReference>
<dbReference type="Gramene" id="TraesSTA5A03G02664680.1">
    <property type="protein sequence ID" value="TraesSTA5A03G02664680.1.CDS1"/>
    <property type="gene ID" value="TraesSTA5A03G02664680"/>
</dbReference>
<dbReference type="Gramene" id="TraesPARA_EIv1.0_1573180.1">
    <property type="protein sequence ID" value="TraesPARA_EIv1.0_1573180.1.CDS1"/>
    <property type="gene ID" value="TraesPARA_EIv1.0_1573180"/>
</dbReference>
<proteinExistence type="predicted"/>
<dbReference type="AlphaFoldDB" id="A0A3B6KJ01"/>
<dbReference type="EnsemblPlants" id="TraesCS5A02G223900.1">
    <property type="protein sequence ID" value="TraesCS5A02G223900.1.cds1"/>
    <property type="gene ID" value="TraesCS5A02G223900"/>
</dbReference>
<dbReference type="Gramene" id="TraesSYM5A03G02703120.1">
    <property type="protein sequence ID" value="TraesSYM5A03G02703120.1.CDS1"/>
    <property type="gene ID" value="TraesSYM5A03G02703120"/>
</dbReference>
<reference evidence="1" key="2">
    <citation type="submission" date="2018-10" db="UniProtKB">
        <authorList>
            <consortium name="EnsemblPlants"/>
        </authorList>
    </citation>
    <scope>IDENTIFICATION</scope>
</reference>
<evidence type="ECO:0000313" key="2">
    <source>
        <dbReference type="Proteomes" id="UP000019116"/>
    </source>
</evidence>
<name>A0A3B6KJ01_WHEAT</name>
<dbReference type="Gramene" id="TraesLAC5A03G02627450.1">
    <property type="protein sequence ID" value="TraesLAC5A03G02627450.1.CDS1"/>
    <property type="gene ID" value="TraesLAC5A03G02627450"/>
</dbReference>